<keyword evidence="3" id="KW-1185">Reference proteome</keyword>
<feature type="domain" description="Transposase IS4-like" evidence="1">
    <location>
        <begin position="20"/>
        <end position="128"/>
    </location>
</feature>
<accession>A0A1I4VI26</accession>
<dbReference type="Proteomes" id="UP000183287">
    <property type="component" value="Unassembled WGS sequence"/>
</dbReference>
<dbReference type="EMBL" id="FOUB01000084">
    <property type="protein sequence ID" value="SFN00894.1"/>
    <property type="molecule type" value="Genomic_DNA"/>
</dbReference>
<dbReference type="InterPro" id="IPR002559">
    <property type="entry name" value="Transposase_11"/>
</dbReference>
<proteinExistence type="predicted"/>
<reference evidence="3" key="1">
    <citation type="submission" date="2016-10" db="EMBL/GenBank/DDBJ databases">
        <authorList>
            <person name="Varghese N."/>
            <person name="Submissions S."/>
        </authorList>
    </citation>
    <scope>NUCLEOTIDE SEQUENCE [LARGE SCALE GENOMIC DNA]</scope>
    <source>
        <strain evidence="3">Nm44</strain>
    </source>
</reference>
<dbReference type="GO" id="GO:0006313">
    <property type="term" value="P:DNA transposition"/>
    <property type="evidence" value="ECO:0007669"/>
    <property type="project" value="InterPro"/>
</dbReference>
<dbReference type="GO" id="GO:0004803">
    <property type="term" value="F:transposase activity"/>
    <property type="evidence" value="ECO:0007669"/>
    <property type="project" value="InterPro"/>
</dbReference>
<evidence type="ECO:0000313" key="2">
    <source>
        <dbReference type="EMBL" id="SFN00894.1"/>
    </source>
</evidence>
<evidence type="ECO:0000313" key="3">
    <source>
        <dbReference type="Proteomes" id="UP000183287"/>
    </source>
</evidence>
<dbReference type="OrthoDB" id="8781865at2"/>
<protein>
    <submittedName>
        <fullName evidence="2">Transposase DDE domain-containing protein</fullName>
    </submittedName>
</protein>
<dbReference type="RefSeq" id="WP_074906985.1">
    <property type="nucleotide sequence ID" value="NZ_FOUB01000084.1"/>
</dbReference>
<sequence>MNNGNFYMHVGCSQYLDLPQILMDSTIIRAHACAAGATESSAQAEALWATKGGFTTKIHSVIDALGNPLYFILSGGQASDIGQAENLLALTAEGAAALTGVKGYDSDAFMKMLTKKDAEPVIPPRINRINARDCDWFVYKERHLNQKICWFP</sequence>
<gene>
    <name evidence="2" type="ORF">SAMN05421863_10845</name>
</gene>
<dbReference type="AlphaFoldDB" id="A0A1I4VI26"/>
<organism evidence="2 3">
    <name type="scientific">Nitrosomonas communis</name>
    <dbReference type="NCBI Taxonomy" id="44574"/>
    <lineage>
        <taxon>Bacteria</taxon>
        <taxon>Pseudomonadati</taxon>
        <taxon>Pseudomonadota</taxon>
        <taxon>Betaproteobacteria</taxon>
        <taxon>Nitrosomonadales</taxon>
        <taxon>Nitrosomonadaceae</taxon>
        <taxon>Nitrosomonas</taxon>
    </lineage>
</organism>
<dbReference type="GO" id="GO:0003677">
    <property type="term" value="F:DNA binding"/>
    <property type="evidence" value="ECO:0007669"/>
    <property type="project" value="InterPro"/>
</dbReference>
<evidence type="ECO:0000259" key="1">
    <source>
        <dbReference type="Pfam" id="PF01609"/>
    </source>
</evidence>
<dbReference type="Pfam" id="PF01609">
    <property type="entry name" value="DDE_Tnp_1"/>
    <property type="match status" value="1"/>
</dbReference>
<name>A0A1I4VI26_9PROT</name>